<gene>
    <name evidence="1" type="ORF">RALSY_30368</name>
</gene>
<reference evidence="1" key="1">
    <citation type="journal article" date="2011" name="PLoS ONE">
        <title>Ralstonia syzygii, the Blood Disease Bacterium and some Asian R. solanacearum strains form a single genomic species despite divergent lifestyles.</title>
        <authorList>
            <person name="Remenant B."/>
            <person name="de Cambiaire J.C."/>
            <person name="Cellier G."/>
            <person name="Jacobs J.M."/>
            <person name="Mangenot S."/>
            <person name="Barbe V."/>
            <person name="Lajus A."/>
            <person name="Vallenet D."/>
            <person name="Medigue C."/>
            <person name="Fegan M."/>
            <person name="Allen C."/>
            <person name="Prior P."/>
        </authorList>
    </citation>
    <scope>NUCLEOTIDE SEQUENCE</scope>
    <source>
        <strain evidence="1">R24</strain>
    </source>
</reference>
<dbReference type="EMBL" id="FR854088">
    <property type="protein sequence ID" value="CCA88618.1"/>
    <property type="molecule type" value="Genomic_DNA"/>
</dbReference>
<protein>
    <submittedName>
        <fullName evidence="1">Uncharacterized protein</fullName>
    </submittedName>
</protein>
<accession>G3A3Z8</accession>
<evidence type="ECO:0000313" key="1">
    <source>
        <dbReference type="EMBL" id="CCA88618.1"/>
    </source>
</evidence>
<proteinExistence type="predicted"/>
<dbReference type="AlphaFoldDB" id="G3A3Z8"/>
<dbReference type="RefSeq" id="WP_197331731.1">
    <property type="nucleotide sequence ID" value="NZ_CP115944.1"/>
</dbReference>
<dbReference type="InterPro" id="IPR011006">
    <property type="entry name" value="CheY-like_superfamily"/>
</dbReference>
<dbReference type="SUPFAM" id="SSF52172">
    <property type="entry name" value="CheY-like"/>
    <property type="match status" value="1"/>
</dbReference>
<organism evidence="1">
    <name type="scientific">Ralstonia syzygii R24</name>
    <dbReference type="NCBI Taxonomy" id="907261"/>
    <lineage>
        <taxon>Bacteria</taxon>
        <taxon>Pseudomonadati</taxon>
        <taxon>Pseudomonadota</taxon>
        <taxon>Betaproteobacteria</taxon>
        <taxon>Burkholderiales</taxon>
        <taxon>Burkholderiaceae</taxon>
        <taxon>Ralstonia</taxon>
        <taxon>Ralstonia solanacearum species complex</taxon>
    </lineage>
</organism>
<reference evidence="1" key="2">
    <citation type="submission" date="2011-04" db="EMBL/GenBank/DDBJ databases">
        <authorList>
            <person name="Genoscope - CEA"/>
        </authorList>
    </citation>
    <scope>NUCLEOTIDE SEQUENCE</scope>
    <source>
        <strain evidence="1">R24</strain>
    </source>
</reference>
<name>G3A3Z8_9RALS</name>
<sequence>MLELPRTLVVDDDRGFMADLSQCLVRRSPEMAVLKVATLEDAVRELGDFRPHIVFLNWMLRVQGDLAMGLLRRMSDLMEKEHTAAYRHPFFLHRNWRSEDRESWESLQEVTDSLDNPFKGLRDHEPLEPLIDALYERRIQRWRALKLNGTFIPLGRCAYIRISDPGGIHFWDVGRDCEVTLDRHRKDNFQAISEHLVSSMSVGYPLPGIRSLFVKANERNQWVNLAFTKRIERDTKAVLVFVMAGGAGQVTLTERAAQAVIRTLEYLKQCGCWPHLEHLNLPA</sequence>